<dbReference type="RefSeq" id="WP_030179458.1">
    <property type="nucleotide sequence ID" value="NZ_BNBC01000050.1"/>
</dbReference>
<evidence type="ECO:0000313" key="2">
    <source>
        <dbReference type="EMBL" id="GHF06461.1"/>
    </source>
</evidence>
<organism evidence="2 3">
    <name type="scientific">Streptomyces spiralis</name>
    <dbReference type="NCBI Taxonomy" id="66376"/>
    <lineage>
        <taxon>Bacteria</taxon>
        <taxon>Bacillati</taxon>
        <taxon>Actinomycetota</taxon>
        <taxon>Actinomycetes</taxon>
        <taxon>Kitasatosporales</taxon>
        <taxon>Streptomycetaceae</taxon>
        <taxon>Streptomyces</taxon>
    </lineage>
</organism>
<dbReference type="Proteomes" id="UP000641386">
    <property type="component" value="Unassembled WGS sequence"/>
</dbReference>
<dbReference type="Pfam" id="PF14013">
    <property type="entry name" value="MT0933_antitox"/>
    <property type="match status" value="1"/>
</dbReference>
<sequence length="64" mass="7320">MSMMDKLKGLLKGHEEQAGKGIDKGGDYIDERTQGKYRSQVDTGQDRLKEQMRDQDRGPDQPPR</sequence>
<reference evidence="2" key="2">
    <citation type="submission" date="2020-09" db="EMBL/GenBank/DDBJ databases">
        <authorList>
            <person name="Sun Q."/>
            <person name="Ohkuma M."/>
        </authorList>
    </citation>
    <scope>NUCLEOTIDE SEQUENCE</scope>
    <source>
        <strain evidence="2">JCM 3302</strain>
    </source>
</reference>
<dbReference type="InterPro" id="IPR028037">
    <property type="entry name" value="Antitoxin_Rv0909/MT0933"/>
</dbReference>
<evidence type="ECO:0000256" key="1">
    <source>
        <dbReference type="SAM" id="MobiDB-lite"/>
    </source>
</evidence>
<protein>
    <submittedName>
        <fullName evidence="2">Kanamycin biosynthetic protein</fullName>
    </submittedName>
</protein>
<dbReference type="AlphaFoldDB" id="A0A919AGA6"/>
<accession>A0A919AGA6</accession>
<feature type="region of interest" description="Disordered" evidence="1">
    <location>
        <begin position="1"/>
        <end position="64"/>
    </location>
</feature>
<comment type="caution">
    <text evidence="2">The sequence shown here is derived from an EMBL/GenBank/DDBJ whole genome shotgun (WGS) entry which is preliminary data.</text>
</comment>
<proteinExistence type="predicted"/>
<reference evidence="2" key="1">
    <citation type="journal article" date="2014" name="Int. J. Syst. Evol. Microbiol.">
        <title>Complete genome sequence of Corynebacterium casei LMG S-19264T (=DSM 44701T), isolated from a smear-ripened cheese.</title>
        <authorList>
            <consortium name="US DOE Joint Genome Institute (JGI-PGF)"/>
            <person name="Walter F."/>
            <person name="Albersmeier A."/>
            <person name="Kalinowski J."/>
            <person name="Ruckert C."/>
        </authorList>
    </citation>
    <scope>NUCLEOTIDE SEQUENCE</scope>
    <source>
        <strain evidence="2">JCM 3302</strain>
    </source>
</reference>
<evidence type="ECO:0000313" key="3">
    <source>
        <dbReference type="Proteomes" id="UP000641386"/>
    </source>
</evidence>
<gene>
    <name evidence="2" type="ORF">GCM10014715_73110</name>
</gene>
<feature type="compositionally biased region" description="Basic and acidic residues" evidence="1">
    <location>
        <begin position="1"/>
        <end position="34"/>
    </location>
</feature>
<dbReference type="EMBL" id="BNBC01000050">
    <property type="protein sequence ID" value="GHF06461.1"/>
    <property type="molecule type" value="Genomic_DNA"/>
</dbReference>
<feature type="compositionally biased region" description="Basic and acidic residues" evidence="1">
    <location>
        <begin position="44"/>
        <end position="64"/>
    </location>
</feature>
<keyword evidence="3" id="KW-1185">Reference proteome</keyword>
<name>A0A919AGA6_9ACTN</name>